<dbReference type="Proteomes" id="UP000016480">
    <property type="component" value="Unassembled WGS sequence"/>
</dbReference>
<proteinExistence type="predicted"/>
<dbReference type="AlphaFoldDB" id="A0A8T0C9Q4"/>
<reference evidence="1 2" key="1">
    <citation type="journal article" date="2012" name="J. Bacteriol.">
        <title>Genome sequence of the cycloprodigiosin-producing bacterial strain Pseudoalteromonas rubra ATCC 29570(T).</title>
        <authorList>
            <person name="Xie B.B."/>
            <person name="Shu Y.L."/>
            <person name="Qin Q.L."/>
            <person name="Rong J.C."/>
            <person name="Zhang X.Y."/>
            <person name="Chen X.L."/>
            <person name="Zhou B.C."/>
            <person name="Zhang Y.Z."/>
        </authorList>
    </citation>
    <scope>NUCLEOTIDE SEQUENCE [LARGE SCALE GENOMIC DNA]</scope>
    <source>
        <strain evidence="1 2">DSM 6842</strain>
    </source>
</reference>
<dbReference type="PANTHER" id="PTHR42866">
    <property type="entry name" value="3-DEOXY-MANNO-OCTULOSONATE CYTIDYLYLTRANSFERASE"/>
    <property type="match status" value="1"/>
</dbReference>
<sequence>MTSMNKVQIIIQARMTSTRLPGKVLLPLCNSTVLQVMLERLQDLTENVIVATTDDGSEHPIVALCQRLGVKYFQGSTEDVLSRYYLAARQFGAQDNTAIVRLTSDCPLIDADLVRQTITYYHNHDVDMVSLGPHSGFPRGLDTCVFAFRMLARTHQLATSAPDREHVTLGMAKFNTMNSHIISAGDDHSHYRLTLDEPDDYTAIQAIYQQFDNRLDFGYSELLETLKNHPHLADINKHVEQKTV</sequence>
<comment type="caution">
    <text evidence="1">The sequence shown here is derived from an EMBL/GenBank/DDBJ whole genome shotgun (WGS) entry which is preliminary data.</text>
</comment>
<evidence type="ECO:0008006" key="3">
    <source>
        <dbReference type="Google" id="ProtNLM"/>
    </source>
</evidence>
<dbReference type="InterPro" id="IPR029044">
    <property type="entry name" value="Nucleotide-diphossugar_trans"/>
</dbReference>
<organism evidence="1 2">
    <name type="scientific">Pseudoalteromonas rubra</name>
    <dbReference type="NCBI Taxonomy" id="43658"/>
    <lineage>
        <taxon>Bacteria</taxon>
        <taxon>Pseudomonadati</taxon>
        <taxon>Pseudomonadota</taxon>
        <taxon>Gammaproteobacteria</taxon>
        <taxon>Alteromonadales</taxon>
        <taxon>Pseudoalteromonadaceae</taxon>
        <taxon>Pseudoalteromonas</taxon>
    </lineage>
</organism>
<dbReference type="GO" id="GO:0005829">
    <property type="term" value="C:cytosol"/>
    <property type="evidence" value="ECO:0007669"/>
    <property type="project" value="TreeGrafter"/>
</dbReference>
<accession>A0A8T0C9Q4</accession>
<protein>
    <recommendedName>
        <fullName evidence="3">Polysaccharide biosynthesis protein</fullName>
    </recommendedName>
</protein>
<dbReference type="InterPro" id="IPR003329">
    <property type="entry name" value="Cytidylyl_trans"/>
</dbReference>
<dbReference type="CDD" id="cd02518">
    <property type="entry name" value="GT2_SpsF"/>
    <property type="match status" value="1"/>
</dbReference>
<dbReference type="EMBL" id="AHCD03000034">
    <property type="protein sequence ID" value="KAF7787108.1"/>
    <property type="molecule type" value="Genomic_DNA"/>
</dbReference>
<evidence type="ECO:0000313" key="2">
    <source>
        <dbReference type="Proteomes" id="UP000016480"/>
    </source>
</evidence>
<evidence type="ECO:0000313" key="1">
    <source>
        <dbReference type="EMBL" id="KAF7787108.1"/>
    </source>
</evidence>
<gene>
    <name evidence="1" type="ORF">PRUB_a3972</name>
</gene>
<dbReference type="PANTHER" id="PTHR42866:SF1">
    <property type="entry name" value="SPORE COAT POLYSACCHARIDE BIOSYNTHESIS PROTEIN SPSF"/>
    <property type="match status" value="1"/>
</dbReference>
<dbReference type="Gene3D" id="3.90.550.10">
    <property type="entry name" value="Spore Coat Polysaccharide Biosynthesis Protein SpsA, Chain A"/>
    <property type="match status" value="1"/>
</dbReference>
<dbReference type="SUPFAM" id="SSF53448">
    <property type="entry name" value="Nucleotide-diphospho-sugar transferases"/>
    <property type="match status" value="1"/>
</dbReference>
<name>A0A8T0C9Q4_9GAMM</name>
<dbReference type="Pfam" id="PF02348">
    <property type="entry name" value="CTP_transf_3"/>
    <property type="match status" value="1"/>
</dbReference>